<dbReference type="InterPro" id="IPR041236">
    <property type="entry name" value="PriA_C"/>
</dbReference>
<dbReference type="RefSeq" id="WP_143349851.1">
    <property type="nucleotide sequence ID" value="NZ_NFLC01000007.1"/>
</dbReference>
<gene>
    <name evidence="2" type="ORF">B5E88_05085</name>
</gene>
<comment type="caution">
    <text evidence="2">The sequence shown here is derived from an EMBL/GenBank/DDBJ whole genome shotgun (WGS) entry which is preliminary data.</text>
</comment>
<dbReference type="Proteomes" id="UP000196074">
    <property type="component" value="Unassembled WGS sequence"/>
</dbReference>
<evidence type="ECO:0000313" key="3">
    <source>
        <dbReference type="Proteomes" id="UP000196074"/>
    </source>
</evidence>
<sequence length="73" mass="8509">NQLKAHLSPQAIFLGPSPSAIMRVKNKYYYQMIIKYKHEPHLSALLKDILMKTQAEQRKGLFVSIDHEPLNYI</sequence>
<feature type="non-terminal residue" evidence="2">
    <location>
        <position position="1"/>
    </location>
</feature>
<reference evidence="3" key="1">
    <citation type="submission" date="2017-04" db="EMBL/GenBank/DDBJ databases">
        <title>Function of individual gut microbiota members based on whole genome sequencing of pure cultures obtained from chicken caecum.</title>
        <authorList>
            <person name="Medvecky M."/>
            <person name="Cejkova D."/>
            <person name="Polansky O."/>
            <person name="Karasova D."/>
            <person name="Kubasova T."/>
            <person name="Cizek A."/>
            <person name="Rychlik I."/>
        </authorList>
    </citation>
    <scope>NUCLEOTIDE SEQUENCE [LARGE SCALE GENOMIC DNA]</scope>
    <source>
        <strain evidence="3">An144</strain>
    </source>
</reference>
<protein>
    <recommendedName>
        <fullName evidence="1">Primosomal protein N C-terminal domain-containing protein</fullName>
    </recommendedName>
</protein>
<proteinExistence type="predicted"/>
<evidence type="ECO:0000313" key="2">
    <source>
        <dbReference type="EMBL" id="OUQ10811.1"/>
    </source>
</evidence>
<name>A0A1Y4R115_9ENTE</name>
<dbReference type="AlphaFoldDB" id="A0A1Y4R115"/>
<organism evidence="2 3">
    <name type="scientific">Enterococcus cecorum</name>
    <dbReference type="NCBI Taxonomy" id="44008"/>
    <lineage>
        <taxon>Bacteria</taxon>
        <taxon>Bacillati</taxon>
        <taxon>Bacillota</taxon>
        <taxon>Bacilli</taxon>
        <taxon>Lactobacillales</taxon>
        <taxon>Enterococcaceae</taxon>
        <taxon>Enterococcus</taxon>
    </lineage>
</organism>
<dbReference type="EMBL" id="NFLC01000007">
    <property type="protein sequence ID" value="OUQ10811.1"/>
    <property type="molecule type" value="Genomic_DNA"/>
</dbReference>
<feature type="domain" description="Primosomal protein N C-terminal" evidence="1">
    <location>
        <begin position="2"/>
        <end position="69"/>
    </location>
</feature>
<dbReference type="Pfam" id="PF18074">
    <property type="entry name" value="PriA_C"/>
    <property type="match status" value="1"/>
</dbReference>
<evidence type="ECO:0000259" key="1">
    <source>
        <dbReference type="Pfam" id="PF18074"/>
    </source>
</evidence>
<accession>A0A1Y4R115</accession>